<keyword evidence="1" id="KW-0560">Oxidoreductase</keyword>
<dbReference type="AlphaFoldDB" id="A0AAD9MN10"/>
<dbReference type="PRINTS" id="PR00081">
    <property type="entry name" value="GDHRDH"/>
</dbReference>
<gene>
    <name evidence="3" type="ORF">LSH36_1471g00003</name>
</gene>
<evidence type="ECO:0000256" key="2">
    <source>
        <dbReference type="SAM" id="SignalP"/>
    </source>
</evidence>
<dbReference type="CDD" id="cd05327">
    <property type="entry name" value="retinol-DH_like_SDR_c_like"/>
    <property type="match status" value="1"/>
</dbReference>
<dbReference type="PANTHER" id="PTHR43157">
    <property type="entry name" value="PHOSPHATIDYLINOSITOL-GLYCAN BIOSYNTHESIS CLASS F PROTEIN-RELATED"/>
    <property type="match status" value="1"/>
</dbReference>
<keyword evidence="4" id="KW-1185">Reference proteome</keyword>
<feature type="chain" id="PRO_5041907722" evidence="2">
    <location>
        <begin position="25"/>
        <end position="326"/>
    </location>
</feature>
<dbReference type="SUPFAM" id="SSF51735">
    <property type="entry name" value="NAD(P)-binding Rossmann-fold domains"/>
    <property type="match status" value="1"/>
</dbReference>
<dbReference type="EMBL" id="JAODUP010001470">
    <property type="protein sequence ID" value="KAK2140137.1"/>
    <property type="molecule type" value="Genomic_DNA"/>
</dbReference>
<dbReference type="InterPro" id="IPR002347">
    <property type="entry name" value="SDR_fam"/>
</dbReference>
<protein>
    <submittedName>
        <fullName evidence="3">Uncharacterized protein</fullName>
    </submittedName>
</protein>
<accession>A0AAD9MN10</accession>
<organism evidence="3 4">
    <name type="scientific">Paralvinella palmiformis</name>
    <dbReference type="NCBI Taxonomy" id="53620"/>
    <lineage>
        <taxon>Eukaryota</taxon>
        <taxon>Metazoa</taxon>
        <taxon>Spiralia</taxon>
        <taxon>Lophotrochozoa</taxon>
        <taxon>Annelida</taxon>
        <taxon>Polychaeta</taxon>
        <taxon>Sedentaria</taxon>
        <taxon>Canalipalpata</taxon>
        <taxon>Terebellida</taxon>
        <taxon>Terebelliformia</taxon>
        <taxon>Alvinellidae</taxon>
        <taxon>Paralvinella</taxon>
    </lineage>
</organism>
<evidence type="ECO:0000256" key="1">
    <source>
        <dbReference type="ARBA" id="ARBA00023002"/>
    </source>
</evidence>
<comment type="caution">
    <text evidence="3">The sequence shown here is derived from an EMBL/GenBank/DDBJ whole genome shotgun (WGS) entry which is preliminary data.</text>
</comment>
<dbReference type="Pfam" id="PF00106">
    <property type="entry name" value="adh_short"/>
    <property type="match status" value="1"/>
</dbReference>
<dbReference type="Gene3D" id="3.40.50.720">
    <property type="entry name" value="NAD(P)-binding Rossmann-like Domain"/>
    <property type="match status" value="1"/>
</dbReference>
<evidence type="ECO:0000313" key="4">
    <source>
        <dbReference type="Proteomes" id="UP001208570"/>
    </source>
</evidence>
<dbReference type="GO" id="GO:0016491">
    <property type="term" value="F:oxidoreductase activity"/>
    <property type="evidence" value="ECO:0007669"/>
    <property type="project" value="UniProtKB-KW"/>
</dbReference>
<dbReference type="Proteomes" id="UP001208570">
    <property type="component" value="Unassembled WGS sequence"/>
</dbReference>
<keyword evidence="2" id="KW-0732">Signal</keyword>
<sequence>MLKSLIIVILIGVGLYFISKYSNGCSYNPDLRIDNKVVILTGGNTGIGKETVKDLVKRGAKVYMGCRSLEKAQKAIDDIKKETGVSDDNVVLLHLDLTSLSSIREFVDEFKKREYQLDILINNAGIMFAPYNITVDGFEQTIASNYLGHFLLTHLLADILLASAPSRIVTLSSLGHLFGTIDFDDFMGEKNKDWPFFHKGYAYPQSKLANILLAKELARRLDDTGVTSYAVHPGTVNTDLYRYSLPFQVAMFLASPFIKDTYHGARTSIYCAIEPGLEKNSGEYFSDCAATQPSAEARDVNVAKRLWDMSIDLVKLQPDEIHPKLR</sequence>
<dbReference type="InterPro" id="IPR036291">
    <property type="entry name" value="NAD(P)-bd_dom_sf"/>
</dbReference>
<dbReference type="PANTHER" id="PTHR43157:SF31">
    <property type="entry name" value="PHOSPHATIDYLINOSITOL-GLYCAN BIOSYNTHESIS CLASS F PROTEIN"/>
    <property type="match status" value="1"/>
</dbReference>
<name>A0AAD9MN10_9ANNE</name>
<evidence type="ECO:0000313" key="3">
    <source>
        <dbReference type="EMBL" id="KAK2140137.1"/>
    </source>
</evidence>
<feature type="signal peptide" evidence="2">
    <location>
        <begin position="1"/>
        <end position="24"/>
    </location>
</feature>
<reference evidence="3" key="1">
    <citation type="journal article" date="2023" name="Mol. Biol. Evol.">
        <title>Third-Generation Sequencing Reveals the Adaptive Role of the Epigenome in Three Deep-Sea Polychaetes.</title>
        <authorList>
            <person name="Perez M."/>
            <person name="Aroh O."/>
            <person name="Sun Y."/>
            <person name="Lan Y."/>
            <person name="Juniper S.K."/>
            <person name="Young C.R."/>
            <person name="Angers B."/>
            <person name="Qian P.Y."/>
        </authorList>
    </citation>
    <scope>NUCLEOTIDE SEQUENCE</scope>
    <source>
        <strain evidence="3">P08H-3</strain>
    </source>
</reference>
<proteinExistence type="predicted"/>